<organism evidence="2 3">
    <name type="scientific">Pararge aegeria aegeria</name>
    <dbReference type="NCBI Taxonomy" id="348720"/>
    <lineage>
        <taxon>Eukaryota</taxon>
        <taxon>Metazoa</taxon>
        <taxon>Ecdysozoa</taxon>
        <taxon>Arthropoda</taxon>
        <taxon>Hexapoda</taxon>
        <taxon>Insecta</taxon>
        <taxon>Pterygota</taxon>
        <taxon>Neoptera</taxon>
        <taxon>Endopterygota</taxon>
        <taxon>Lepidoptera</taxon>
        <taxon>Glossata</taxon>
        <taxon>Ditrysia</taxon>
        <taxon>Papilionoidea</taxon>
        <taxon>Nymphalidae</taxon>
        <taxon>Satyrinae</taxon>
        <taxon>Satyrini</taxon>
        <taxon>Parargina</taxon>
        <taxon>Pararge</taxon>
    </lineage>
</organism>
<evidence type="ECO:0000313" key="2">
    <source>
        <dbReference type="EMBL" id="CAH2264529.1"/>
    </source>
</evidence>
<dbReference type="AlphaFoldDB" id="A0A8S4SIL2"/>
<sequence length="98" mass="11438">MRVRNFSTLRPKPQPASWLIINSERRVPDVQDVRRDSRQKSQGRKGPTPPYVWRVDKSQYAGVWDLQVVLITQPLMSRDEYLMDGSSADLVDLLRRLT</sequence>
<dbReference type="EMBL" id="CAKXAJ010026257">
    <property type="protein sequence ID" value="CAH2264529.1"/>
    <property type="molecule type" value="Genomic_DNA"/>
</dbReference>
<dbReference type="OrthoDB" id="6919204at2759"/>
<accession>A0A8S4SIL2</accession>
<evidence type="ECO:0000313" key="3">
    <source>
        <dbReference type="Proteomes" id="UP000838756"/>
    </source>
</evidence>
<gene>
    <name evidence="2" type="primary">jg21275</name>
    <name evidence="2" type="ORF">PAEG_LOCUS24624</name>
</gene>
<name>A0A8S4SIL2_9NEOP</name>
<feature type="compositionally biased region" description="Basic and acidic residues" evidence="1">
    <location>
        <begin position="29"/>
        <end position="39"/>
    </location>
</feature>
<proteinExistence type="predicted"/>
<keyword evidence="3" id="KW-1185">Reference proteome</keyword>
<comment type="caution">
    <text evidence="2">The sequence shown here is derived from an EMBL/GenBank/DDBJ whole genome shotgun (WGS) entry which is preliminary data.</text>
</comment>
<protein>
    <submittedName>
        <fullName evidence="2">Jg21275 protein</fullName>
    </submittedName>
</protein>
<feature type="region of interest" description="Disordered" evidence="1">
    <location>
        <begin position="29"/>
        <end position="51"/>
    </location>
</feature>
<evidence type="ECO:0000256" key="1">
    <source>
        <dbReference type="SAM" id="MobiDB-lite"/>
    </source>
</evidence>
<dbReference type="Proteomes" id="UP000838756">
    <property type="component" value="Unassembled WGS sequence"/>
</dbReference>
<reference evidence="2" key="1">
    <citation type="submission" date="2022-03" db="EMBL/GenBank/DDBJ databases">
        <authorList>
            <person name="Lindestad O."/>
        </authorList>
    </citation>
    <scope>NUCLEOTIDE SEQUENCE</scope>
</reference>